<dbReference type="InterPro" id="IPR050679">
    <property type="entry name" value="Bact_HTH_transcr_reg"/>
</dbReference>
<dbReference type="RefSeq" id="WP_202827414.1">
    <property type="nucleotide sequence ID" value="NZ_JAEUXJ010000009.1"/>
</dbReference>
<evidence type="ECO:0000313" key="6">
    <source>
        <dbReference type="Proteomes" id="UP000606490"/>
    </source>
</evidence>
<keyword evidence="1" id="KW-0805">Transcription regulation</keyword>
<dbReference type="SUPFAM" id="SSF46785">
    <property type="entry name" value="Winged helix' DNA-binding domain"/>
    <property type="match status" value="1"/>
</dbReference>
<protein>
    <submittedName>
        <fullName evidence="5">GntR family transcriptional regulator</fullName>
    </submittedName>
</protein>
<feature type="domain" description="HTH gntR-type" evidence="4">
    <location>
        <begin position="5"/>
        <end position="73"/>
    </location>
</feature>
<keyword evidence="3" id="KW-0804">Transcription</keyword>
<proteinExistence type="predicted"/>
<dbReference type="InterPro" id="IPR000524">
    <property type="entry name" value="Tscrpt_reg_HTH_GntR"/>
</dbReference>
<dbReference type="Gene3D" id="1.10.10.10">
    <property type="entry name" value="Winged helix-like DNA-binding domain superfamily/Winged helix DNA-binding domain"/>
    <property type="match status" value="1"/>
</dbReference>
<gene>
    <name evidence="5" type="ORF">JMJ55_20270</name>
</gene>
<reference evidence="5 6" key="1">
    <citation type="submission" date="2021-01" db="EMBL/GenBank/DDBJ databases">
        <title>Belnapia mucosa sp. nov. and Belnapia arida sp. nov., isolated from the Tabernas Desert (Almeria, Spain).</title>
        <authorList>
            <person name="Molina-Menor E."/>
            <person name="Vidal-Verdu A."/>
            <person name="Calonge A."/>
            <person name="Satari L."/>
            <person name="Pereto Magraner J."/>
            <person name="Porcar Miralles M."/>
        </authorList>
    </citation>
    <scope>NUCLEOTIDE SEQUENCE [LARGE SCALE GENOMIC DNA]</scope>
    <source>
        <strain evidence="5 6">T6</strain>
    </source>
</reference>
<dbReference type="PROSITE" id="PS50949">
    <property type="entry name" value="HTH_GNTR"/>
    <property type="match status" value="1"/>
</dbReference>
<dbReference type="EMBL" id="JAEUXJ010000009">
    <property type="protein sequence ID" value="MBL6457676.1"/>
    <property type="molecule type" value="Genomic_DNA"/>
</dbReference>
<evidence type="ECO:0000256" key="1">
    <source>
        <dbReference type="ARBA" id="ARBA00023015"/>
    </source>
</evidence>
<dbReference type="InterPro" id="IPR036388">
    <property type="entry name" value="WH-like_DNA-bd_sf"/>
</dbReference>
<dbReference type="Gene3D" id="3.40.1410.10">
    <property type="entry name" value="Chorismate lyase-like"/>
    <property type="match status" value="1"/>
</dbReference>
<evidence type="ECO:0000259" key="4">
    <source>
        <dbReference type="PROSITE" id="PS50949"/>
    </source>
</evidence>
<sequence length="247" mass="27689">MTGRTPRYQEIASALLAEIRAGRWAVGDRLPIETELSERFEAGRHTVREALRILTQQGLILRRAGLGSVVVAAEPPAVFTHSVGSLAEWMRYPPETFRETLHGGEVTADRALAGVLKCPPGRRWFHIASIRRADAHAQPLGWTDIYVLPKYAAVIRRRDHGRTPVHEQIARQFGEAIDHARLDVFAGRLPPEMAGPLEAEPGCPTLVMVRRYFGLRSGLFEITVTTHPEGRYVYSMDMRRELRVAPA</sequence>
<dbReference type="SUPFAM" id="SSF64288">
    <property type="entry name" value="Chorismate lyase-like"/>
    <property type="match status" value="1"/>
</dbReference>
<dbReference type="PANTHER" id="PTHR44846:SF17">
    <property type="entry name" value="GNTR-FAMILY TRANSCRIPTIONAL REGULATOR"/>
    <property type="match status" value="1"/>
</dbReference>
<dbReference type="Pfam" id="PF07702">
    <property type="entry name" value="UTRA"/>
    <property type="match status" value="1"/>
</dbReference>
<dbReference type="Proteomes" id="UP000606490">
    <property type="component" value="Unassembled WGS sequence"/>
</dbReference>
<name>A0ABS1V7N1_9PROT</name>
<dbReference type="PRINTS" id="PR00035">
    <property type="entry name" value="HTHGNTR"/>
</dbReference>
<dbReference type="InterPro" id="IPR036390">
    <property type="entry name" value="WH_DNA-bd_sf"/>
</dbReference>
<evidence type="ECO:0000256" key="2">
    <source>
        <dbReference type="ARBA" id="ARBA00023125"/>
    </source>
</evidence>
<dbReference type="SMART" id="SM00345">
    <property type="entry name" value="HTH_GNTR"/>
    <property type="match status" value="1"/>
</dbReference>
<dbReference type="PANTHER" id="PTHR44846">
    <property type="entry name" value="MANNOSYL-D-GLYCERATE TRANSPORT/METABOLISM SYSTEM REPRESSOR MNGR-RELATED"/>
    <property type="match status" value="1"/>
</dbReference>
<dbReference type="InterPro" id="IPR028978">
    <property type="entry name" value="Chorismate_lyase_/UTRA_dom_sf"/>
</dbReference>
<keyword evidence="6" id="KW-1185">Reference proteome</keyword>
<dbReference type="Pfam" id="PF00392">
    <property type="entry name" value="GntR"/>
    <property type="match status" value="1"/>
</dbReference>
<evidence type="ECO:0000256" key="3">
    <source>
        <dbReference type="ARBA" id="ARBA00023163"/>
    </source>
</evidence>
<keyword evidence="2" id="KW-0238">DNA-binding</keyword>
<dbReference type="InterPro" id="IPR011663">
    <property type="entry name" value="UTRA"/>
</dbReference>
<evidence type="ECO:0000313" key="5">
    <source>
        <dbReference type="EMBL" id="MBL6457676.1"/>
    </source>
</evidence>
<dbReference type="SMART" id="SM00866">
    <property type="entry name" value="UTRA"/>
    <property type="match status" value="1"/>
</dbReference>
<accession>A0ABS1V7N1</accession>
<comment type="caution">
    <text evidence="5">The sequence shown here is derived from an EMBL/GenBank/DDBJ whole genome shotgun (WGS) entry which is preliminary data.</text>
</comment>
<dbReference type="CDD" id="cd07377">
    <property type="entry name" value="WHTH_GntR"/>
    <property type="match status" value="1"/>
</dbReference>
<organism evidence="5 6">
    <name type="scientific">Belnapia mucosa</name>
    <dbReference type="NCBI Taxonomy" id="2804532"/>
    <lineage>
        <taxon>Bacteria</taxon>
        <taxon>Pseudomonadati</taxon>
        <taxon>Pseudomonadota</taxon>
        <taxon>Alphaproteobacteria</taxon>
        <taxon>Acetobacterales</taxon>
        <taxon>Roseomonadaceae</taxon>
        <taxon>Belnapia</taxon>
    </lineage>
</organism>